<keyword evidence="3" id="KW-0378">Hydrolase</keyword>
<evidence type="ECO:0000259" key="6">
    <source>
        <dbReference type="PROSITE" id="PS51782"/>
    </source>
</evidence>
<dbReference type="InterPro" id="IPR051056">
    <property type="entry name" value="Glycosyl_Hydrolase_73"/>
</dbReference>
<gene>
    <name evidence="7" type="ORF">BFS30_04915</name>
</gene>
<dbReference type="GO" id="GO:0042742">
    <property type="term" value="P:defense response to bacterium"/>
    <property type="evidence" value="ECO:0007669"/>
    <property type="project" value="UniProtKB-KW"/>
</dbReference>
<dbReference type="GO" id="GO:0031640">
    <property type="term" value="P:killing of cells of another organism"/>
    <property type="evidence" value="ECO:0007669"/>
    <property type="project" value="UniProtKB-KW"/>
</dbReference>
<sequence length="228" mass="26143">MIKKLLWVWLSVTFISFAARAQSTEDYIAERLSYAQELMREHKIPASIILAIAIHESAAGQSKIARYMNNHFGVKGPNTNEEIRSAYRDYPTIEESYDHFIEFLKSRSSFSPLFEKYDQYDYRGWARGIQRGGYARSRSWASQVVGLIKKYELYQYDERPDDYIEPAVVVSTKSRKRSGSSSSGKRYTVKAGDNLSTIAKRNRTTAKAIMNKNGLKSSNLKPGQKIRL</sequence>
<feature type="signal peptide" evidence="5">
    <location>
        <begin position="1"/>
        <end position="21"/>
    </location>
</feature>
<evidence type="ECO:0000256" key="5">
    <source>
        <dbReference type="SAM" id="SignalP"/>
    </source>
</evidence>
<feature type="chain" id="PRO_5009098428" description="Peptidoglycan hydrolase" evidence="5">
    <location>
        <begin position="22"/>
        <end position="228"/>
    </location>
</feature>
<evidence type="ECO:0000313" key="7">
    <source>
        <dbReference type="EMBL" id="AOM76553.1"/>
    </source>
</evidence>
<dbReference type="SMART" id="SM00047">
    <property type="entry name" value="LYZ2"/>
    <property type="match status" value="1"/>
</dbReference>
<name>A0A1D7QCW2_9SPHI</name>
<evidence type="ECO:0000256" key="2">
    <source>
        <dbReference type="ARBA" id="ARBA00022638"/>
    </source>
</evidence>
<dbReference type="Pfam" id="PF01476">
    <property type="entry name" value="LysM"/>
    <property type="match status" value="1"/>
</dbReference>
<dbReference type="PANTHER" id="PTHR33308:SF9">
    <property type="entry name" value="PEPTIDOGLYCAN HYDROLASE FLGJ"/>
    <property type="match status" value="1"/>
</dbReference>
<dbReference type="Pfam" id="PF01832">
    <property type="entry name" value="Glucosaminidase"/>
    <property type="match status" value="1"/>
</dbReference>
<dbReference type="AlphaFoldDB" id="A0A1D7QCW2"/>
<keyword evidence="8" id="KW-1185">Reference proteome</keyword>
<dbReference type="CDD" id="cd00118">
    <property type="entry name" value="LysM"/>
    <property type="match status" value="1"/>
</dbReference>
<dbReference type="SMART" id="SM00257">
    <property type="entry name" value="LysM"/>
    <property type="match status" value="1"/>
</dbReference>
<keyword evidence="1" id="KW-0929">Antimicrobial</keyword>
<evidence type="ECO:0000256" key="1">
    <source>
        <dbReference type="ARBA" id="ARBA00022529"/>
    </source>
</evidence>
<dbReference type="OrthoDB" id="977752at2"/>
<evidence type="ECO:0000256" key="4">
    <source>
        <dbReference type="ARBA" id="ARBA00032108"/>
    </source>
</evidence>
<accession>A0A1D7QCW2</accession>
<keyword evidence="5" id="KW-0732">Signal</keyword>
<protein>
    <recommendedName>
        <fullName evidence="4">Peptidoglycan hydrolase</fullName>
    </recommendedName>
</protein>
<dbReference type="GO" id="GO:0004040">
    <property type="term" value="F:amidase activity"/>
    <property type="evidence" value="ECO:0007669"/>
    <property type="project" value="InterPro"/>
</dbReference>
<reference evidence="7 8" key="1">
    <citation type="submission" date="2016-08" db="EMBL/GenBank/DDBJ databases">
        <authorList>
            <person name="Seilhamer J.J."/>
        </authorList>
    </citation>
    <scope>NUCLEOTIDE SEQUENCE [LARGE SCALE GENOMIC DNA]</scope>
    <source>
        <strain evidence="7 8">DX4</strain>
    </source>
</reference>
<dbReference type="RefSeq" id="WP_069378249.1">
    <property type="nucleotide sequence ID" value="NZ_CP017141.1"/>
</dbReference>
<evidence type="ECO:0000313" key="8">
    <source>
        <dbReference type="Proteomes" id="UP000094313"/>
    </source>
</evidence>
<feature type="domain" description="LysM" evidence="6">
    <location>
        <begin position="185"/>
        <end position="228"/>
    </location>
</feature>
<evidence type="ECO:0000256" key="3">
    <source>
        <dbReference type="ARBA" id="ARBA00022801"/>
    </source>
</evidence>
<dbReference type="InterPro" id="IPR018392">
    <property type="entry name" value="LysM"/>
</dbReference>
<dbReference type="SUPFAM" id="SSF54106">
    <property type="entry name" value="LysM domain"/>
    <property type="match status" value="1"/>
</dbReference>
<dbReference type="EMBL" id="CP017141">
    <property type="protein sequence ID" value="AOM76553.1"/>
    <property type="molecule type" value="Genomic_DNA"/>
</dbReference>
<dbReference type="PANTHER" id="PTHR33308">
    <property type="entry name" value="PEPTIDOGLYCAN HYDROLASE FLGJ"/>
    <property type="match status" value="1"/>
</dbReference>
<organism evidence="7 8">
    <name type="scientific">Pedobacter steynii</name>
    <dbReference type="NCBI Taxonomy" id="430522"/>
    <lineage>
        <taxon>Bacteria</taxon>
        <taxon>Pseudomonadati</taxon>
        <taxon>Bacteroidota</taxon>
        <taxon>Sphingobacteriia</taxon>
        <taxon>Sphingobacteriales</taxon>
        <taxon>Sphingobacteriaceae</taxon>
        <taxon>Pedobacter</taxon>
    </lineage>
</organism>
<dbReference type="Gene3D" id="3.10.350.10">
    <property type="entry name" value="LysM domain"/>
    <property type="match status" value="1"/>
</dbReference>
<keyword evidence="2" id="KW-0081">Bacteriolytic enzyme</keyword>
<dbReference type="PROSITE" id="PS51782">
    <property type="entry name" value="LYSM"/>
    <property type="match status" value="1"/>
</dbReference>
<dbReference type="KEGG" id="psty:BFS30_04915"/>
<dbReference type="Gene3D" id="1.10.530.10">
    <property type="match status" value="1"/>
</dbReference>
<proteinExistence type="predicted"/>
<dbReference type="Proteomes" id="UP000094313">
    <property type="component" value="Chromosome"/>
</dbReference>
<dbReference type="InterPro" id="IPR002901">
    <property type="entry name" value="MGlyc_endo_b_GlcNAc-like_dom"/>
</dbReference>
<dbReference type="InterPro" id="IPR036779">
    <property type="entry name" value="LysM_dom_sf"/>
</dbReference>